<dbReference type="InterPro" id="IPR036412">
    <property type="entry name" value="HAD-like_sf"/>
</dbReference>
<dbReference type="InterPro" id="IPR023214">
    <property type="entry name" value="HAD_sf"/>
</dbReference>
<dbReference type="SUPFAM" id="SSF56784">
    <property type="entry name" value="HAD-like"/>
    <property type="match status" value="1"/>
</dbReference>
<dbReference type="EMBL" id="DXEZ01000248">
    <property type="protein sequence ID" value="HIX55163.1"/>
    <property type="molecule type" value="Genomic_DNA"/>
</dbReference>
<dbReference type="InterPro" id="IPR051806">
    <property type="entry name" value="HAD-like_SPP"/>
</dbReference>
<dbReference type="SFLD" id="SFLDS00003">
    <property type="entry name" value="Haloacid_Dehalogenase"/>
    <property type="match status" value="1"/>
</dbReference>
<reference evidence="1" key="1">
    <citation type="journal article" date="2021" name="PeerJ">
        <title>Extensive microbial diversity within the chicken gut microbiome revealed by metagenomics and culture.</title>
        <authorList>
            <person name="Gilroy R."/>
            <person name="Ravi A."/>
            <person name="Getino M."/>
            <person name="Pursley I."/>
            <person name="Horton D.L."/>
            <person name="Alikhan N.F."/>
            <person name="Baker D."/>
            <person name="Gharbi K."/>
            <person name="Hall N."/>
            <person name="Watson M."/>
            <person name="Adriaenssens E.M."/>
            <person name="Foster-Nyarko E."/>
            <person name="Jarju S."/>
            <person name="Secka A."/>
            <person name="Antonio M."/>
            <person name="Oren A."/>
            <person name="Chaudhuri R.R."/>
            <person name="La Ragione R."/>
            <person name="Hildebrand F."/>
            <person name="Pallen M.J."/>
        </authorList>
    </citation>
    <scope>NUCLEOTIDE SEQUENCE</scope>
    <source>
        <strain evidence="1">1719</strain>
    </source>
</reference>
<dbReference type="Gene3D" id="3.40.50.1000">
    <property type="entry name" value="HAD superfamily/HAD-like"/>
    <property type="match status" value="1"/>
</dbReference>
<dbReference type="GO" id="GO:0050308">
    <property type="term" value="F:sugar-phosphatase activity"/>
    <property type="evidence" value="ECO:0007669"/>
    <property type="project" value="TreeGrafter"/>
</dbReference>
<organism evidence="1 2">
    <name type="scientific">Candidatus Sphingobacterium stercoripullorum</name>
    <dbReference type="NCBI Taxonomy" id="2838759"/>
    <lineage>
        <taxon>Bacteria</taxon>
        <taxon>Pseudomonadati</taxon>
        <taxon>Bacteroidota</taxon>
        <taxon>Sphingobacteriia</taxon>
        <taxon>Sphingobacteriales</taxon>
        <taxon>Sphingobacteriaceae</taxon>
        <taxon>Sphingobacterium</taxon>
    </lineage>
</organism>
<dbReference type="InterPro" id="IPR023198">
    <property type="entry name" value="PGP-like_dom2"/>
</dbReference>
<accession>A0A9D2AZ24</accession>
<dbReference type="PANTHER" id="PTHR43481:SF4">
    <property type="entry name" value="GLYCEROL-1-PHOSPHATE PHOSPHOHYDROLASE 1-RELATED"/>
    <property type="match status" value="1"/>
</dbReference>
<dbReference type="PANTHER" id="PTHR43481">
    <property type="entry name" value="FRUCTOSE-1-PHOSPHATE PHOSPHATASE"/>
    <property type="match status" value="1"/>
</dbReference>
<reference evidence="1" key="2">
    <citation type="submission" date="2021-04" db="EMBL/GenBank/DDBJ databases">
        <authorList>
            <person name="Gilroy R."/>
        </authorList>
    </citation>
    <scope>NUCLEOTIDE SEQUENCE</scope>
    <source>
        <strain evidence="1">1719</strain>
    </source>
</reference>
<protein>
    <submittedName>
        <fullName evidence="1">HAD family phosphatase</fullName>
    </submittedName>
</protein>
<gene>
    <name evidence="1" type="ORF">H9853_09055</name>
</gene>
<name>A0A9D2AZ24_9SPHI</name>
<dbReference type="AlphaFoldDB" id="A0A9D2AZ24"/>
<evidence type="ECO:0000313" key="2">
    <source>
        <dbReference type="Proteomes" id="UP000824156"/>
    </source>
</evidence>
<comment type="caution">
    <text evidence="1">The sequence shown here is derived from an EMBL/GenBank/DDBJ whole genome shotgun (WGS) entry which is preliminary data.</text>
</comment>
<dbReference type="NCBIfam" id="TIGR01509">
    <property type="entry name" value="HAD-SF-IA-v3"/>
    <property type="match status" value="1"/>
</dbReference>
<dbReference type="SFLD" id="SFLDG01129">
    <property type="entry name" value="C1.5:_HAD__Beta-PGM__Phosphata"/>
    <property type="match status" value="1"/>
</dbReference>
<proteinExistence type="predicted"/>
<dbReference type="InterPro" id="IPR041492">
    <property type="entry name" value="HAD_2"/>
</dbReference>
<dbReference type="InterPro" id="IPR006439">
    <property type="entry name" value="HAD-SF_hydro_IA"/>
</dbReference>
<dbReference type="Proteomes" id="UP000824156">
    <property type="component" value="Unassembled WGS sequence"/>
</dbReference>
<evidence type="ECO:0000313" key="1">
    <source>
        <dbReference type="EMBL" id="HIX55163.1"/>
    </source>
</evidence>
<dbReference type="Pfam" id="PF13419">
    <property type="entry name" value="HAD_2"/>
    <property type="match status" value="1"/>
</dbReference>
<dbReference type="Gene3D" id="1.10.150.240">
    <property type="entry name" value="Putative phosphatase, domain 2"/>
    <property type="match status" value="1"/>
</dbReference>
<sequence length="206" mass="22935">MLELSSEDQIRLEKLLEITAPFKALLYDVDGTLADNMSAHTAAYMEASRRHGVEMDPELIVETAGWPTVKVAKEISVRYNKEFDPQTFANIKSKIFIEEFVHQTLPIKFVYSHLINNKDQKRIALVSGGRRSTLQHTLKAIGVEGNYEFLVCADDTEKGKPHPDPFLKAAQLLGVAPEDCIVLEDGDPGVQGAIKAGMGWVRIDQL</sequence>